<evidence type="ECO:0000259" key="1">
    <source>
        <dbReference type="Pfam" id="PF12680"/>
    </source>
</evidence>
<evidence type="ECO:0000313" key="2">
    <source>
        <dbReference type="EMBL" id="PVW13814.1"/>
    </source>
</evidence>
<dbReference type="RefSeq" id="WP_116694947.1">
    <property type="nucleotide sequence ID" value="NZ_QEHR01000007.1"/>
</dbReference>
<dbReference type="InterPro" id="IPR032710">
    <property type="entry name" value="NTF2-like_dom_sf"/>
</dbReference>
<protein>
    <recommendedName>
        <fullName evidence="1">SnoaL-like domain-containing protein</fullName>
    </recommendedName>
</protein>
<sequence length="137" mass="16155">MSTSAKEIVRRFYLSDVLNENSVLDKFFHPDLELLWNSTNGLTIMNHSDLVDYFTEMRRTYDDLRVEVSHLLEDGDYVTVRYKYYIKTIENPDEELGIAHFMAIWEVKDGKIFRGHQISQPVTDNDDTSESYHKVKV</sequence>
<name>A0A2U0HY74_9FLAO</name>
<proteinExistence type="predicted"/>
<dbReference type="Pfam" id="PF12680">
    <property type="entry name" value="SnoaL_2"/>
    <property type="match status" value="1"/>
</dbReference>
<dbReference type="OrthoDB" id="1452256at2"/>
<evidence type="ECO:0000313" key="3">
    <source>
        <dbReference type="Proteomes" id="UP000245962"/>
    </source>
</evidence>
<reference evidence="2 3" key="1">
    <citation type="submission" date="2018-04" db="EMBL/GenBank/DDBJ databases">
        <title>Marixanthomonas spongiae HN-E44 sp. nov., isolated from a marine sponge.</title>
        <authorList>
            <person name="Luo L."/>
            <person name="Zhuang L."/>
        </authorList>
    </citation>
    <scope>NUCLEOTIDE SEQUENCE [LARGE SCALE GENOMIC DNA]</scope>
    <source>
        <strain evidence="2 3">HN-E44</strain>
    </source>
</reference>
<dbReference type="Proteomes" id="UP000245962">
    <property type="component" value="Unassembled WGS sequence"/>
</dbReference>
<accession>A0A2U0HY74</accession>
<organism evidence="2 3">
    <name type="scientific">Marixanthomonas spongiae</name>
    <dbReference type="NCBI Taxonomy" id="2174845"/>
    <lineage>
        <taxon>Bacteria</taxon>
        <taxon>Pseudomonadati</taxon>
        <taxon>Bacteroidota</taxon>
        <taxon>Flavobacteriia</taxon>
        <taxon>Flavobacteriales</taxon>
        <taxon>Flavobacteriaceae</taxon>
        <taxon>Marixanthomonas</taxon>
    </lineage>
</organism>
<dbReference type="SUPFAM" id="SSF54427">
    <property type="entry name" value="NTF2-like"/>
    <property type="match status" value="1"/>
</dbReference>
<dbReference type="Gene3D" id="3.10.450.50">
    <property type="match status" value="1"/>
</dbReference>
<feature type="domain" description="SnoaL-like" evidence="1">
    <location>
        <begin position="23"/>
        <end position="114"/>
    </location>
</feature>
<dbReference type="AlphaFoldDB" id="A0A2U0HY74"/>
<keyword evidence="3" id="KW-1185">Reference proteome</keyword>
<comment type="caution">
    <text evidence="2">The sequence shown here is derived from an EMBL/GenBank/DDBJ whole genome shotgun (WGS) entry which is preliminary data.</text>
</comment>
<dbReference type="InterPro" id="IPR037401">
    <property type="entry name" value="SnoaL-like"/>
</dbReference>
<dbReference type="EMBL" id="QEHR01000007">
    <property type="protein sequence ID" value="PVW13814.1"/>
    <property type="molecule type" value="Genomic_DNA"/>
</dbReference>
<gene>
    <name evidence="2" type="ORF">DDV96_11695</name>
</gene>